<dbReference type="AlphaFoldDB" id="A0AAX0Q7C8"/>
<accession>A0AAX0Q7C8</accession>
<feature type="transmembrane region" description="Helical" evidence="1">
    <location>
        <begin position="12"/>
        <end position="35"/>
    </location>
</feature>
<keyword evidence="1" id="KW-1133">Transmembrane helix</keyword>
<reference evidence="2 3" key="1">
    <citation type="journal article" date="2017" name="BMC Genomics">
        <title>Genomic analysis of methanogenic archaea reveals a shift towards energy conservation.</title>
        <authorList>
            <person name="Gilmore S.P."/>
            <person name="Henske J.K."/>
            <person name="Sexton J.A."/>
            <person name="Solomon K.V."/>
            <person name="Seppala S."/>
            <person name="Yoo J.I."/>
            <person name="Huyett L.M."/>
            <person name="Pressman A."/>
            <person name="Cogan J.Z."/>
            <person name="Kivenson V."/>
            <person name="Peng X."/>
            <person name="Tan Y."/>
            <person name="Valentine D.L."/>
            <person name="O'Malley M.A."/>
        </authorList>
    </citation>
    <scope>NUCLEOTIDE SEQUENCE [LARGE SCALE GENOMIC DNA]</scope>
    <source>
        <strain evidence="2 3">XII</strain>
    </source>
</reference>
<gene>
    <name evidence="2" type="ORF">ASJ83_03615</name>
</gene>
<dbReference type="EMBL" id="LMVO01000045">
    <property type="protein sequence ID" value="PAV08666.1"/>
    <property type="molecule type" value="Genomic_DNA"/>
</dbReference>
<evidence type="ECO:0008006" key="4">
    <source>
        <dbReference type="Google" id="ProtNLM"/>
    </source>
</evidence>
<name>A0AAX0Q7C8_9EURY</name>
<organism evidence="2 3">
    <name type="scientific">Methanocorpusculum parvum</name>
    <dbReference type="NCBI Taxonomy" id="2193"/>
    <lineage>
        <taxon>Archaea</taxon>
        <taxon>Methanobacteriati</taxon>
        <taxon>Methanobacteriota</taxon>
        <taxon>Stenosarchaea group</taxon>
        <taxon>Methanomicrobia</taxon>
        <taxon>Methanomicrobiales</taxon>
        <taxon>Methanocorpusculaceae</taxon>
        <taxon>Methanocorpusculum</taxon>
    </lineage>
</organism>
<proteinExistence type="predicted"/>
<evidence type="ECO:0000313" key="3">
    <source>
        <dbReference type="Proteomes" id="UP000243820"/>
    </source>
</evidence>
<keyword evidence="1" id="KW-0812">Transmembrane</keyword>
<protein>
    <recommendedName>
        <fullName evidence="4">Archaeal Type IV pilin N-terminal domain-containing protein</fullName>
    </recommendedName>
</protein>
<evidence type="ECO:0000256" key="1">
    <source>
        <dbReference type="SAM" id="Phobius"/>
    </source>
</evidence>
<dbReference type="RefSeq" id="WP_095642560.1">
    <property type="nucleotide sequence ID" value="NZ_LMVO01000045.1"/>
</dbReference>
<comment type="caution">
    <text evidence="2">The sequence shown here is derived from an EMBL/GenBank/DDBJ whole genome shotgun (WGS) entry which is preliminary data.</text>
</comment>
<dbReference type="Proteomes" id="UP000243820">
    <property type="component" value="Unassembled WGS sequence"/>
</dbReference>
<keyword evidence="3" id="KW-1185">Reference proteome</keyword>
<evidence type="ECO:0000313" key="2">
    <source>
        <dbReference type="EMBL" id="PAV08666.1"/>
    </source>
</evidence>
<sequence length="241" mass="26028">MKKKTADDGVAEVIGFVLIIALVVSVAAVWILFYIPAQGQAVETEHARLVTEEIADVKYGIDLLWMNGKTDTNASRVISPSPVQGTDLSGLLFLSPPLGTGTVTVSNGTAFWINSSAGPKPVSSLKITFNSANYYAKDLRIVYEGGAVFRGQKNETQYVILPPSSGNTNLVLVCVPANYSERQILGNIPLSLTFKYLGNQTYSTANVSLYKPDPASPWNAFLGSFDNVTVVKYDVEVRGLQ</sequence>
<keyword evidence="1" id="KW-0472">Membrane</keyword>